<protein>
    <submittedName>
        <fullName evidence="1">Atp synthase f chain mitochondrial-related</fullName>
    </submittedName>
</protein>
<sequence length="137" mass="15796">MAIGDYPAEYNAKVHGPYDPARFYGKPDTPFGQVRLGEIGSWLSRRNKHPSAVAGAISRGNMSIMKYAKRRSDLNCVGDYPAEYENSILAWWRWQHKYVQPKRAGIAPFFQLVTGAMVFFYVINYAKLSKHKNYKYH</sequence>
<proteinExistence type="predicted"/>
<dbReference type="Proteomes" id="UP001056778">
    <property type="component" value="Chromosome 8"/>
</dbReference>
<name>A0ACB9SSK2_HOLOL</name>
<evidence type="ECO:0000313" key="2">
    <source>
        <dbReference type="Proteomes" id="UP001056778"/>
    </source>
</evidence>
<comment type="caution">
    <text evidence="1">The sequence shown here is derived from an EMBL/GenBank/DDBJ whole genome shotgun (WGS) entry which is preliminary data.</text>
</comment>
<reference evidence="1" key="1">
    <citation type="submission" date="2022-04" db="EMBL/GenBank/DDBJ databases">
        <title>Chromosome-scale genome assembly of Holotrichia oblita Faldermann.</title>
        <authorList>
            <person name="Rongchong L."/>
        </authorList>
    </citation>
    <scope>NUCLEOTIDE SEQUENCE</scope>
    <source>
        <strain evidence="1">81SQS9</strain>
    </source>
</reference>
<accession>A0ACB9SSK2</accession>
<organism evidence="1 2">
    <name type="scientific">Holotrichia oblita</name>
    <name type="common">Chafer beetle</name>
    <dbReference type="NCBI Taxonomy" id="644536"/>
    <lineage>
        <taxon>Eukaryota</taxon>
        <taxon>Metazoa</taxon>
        <taxon>Ecdysozoa</taxon>
        <taxon>Arthropoda</taxon>
        <taxon>Hexapoda</taxon>
        <taxon>Insecta</taxon>
        <taxon>Pterygota</taxon>
        <taxon>Neoptera</taxon>
        <taxon>Endopterygota</taxon>
        <taxon>Coleoptera</taxon>
        <taxon>Polyphaga</taxon>
        <taxon>Scarabaeiformia</taxon>
        <taxon>Scarabaeidae</taxon>
        <taxon>Melolonthinae</taxon>
        <taxon>Holotrichia</taxon>
    </lineage>
</organism>
<dbReference type="EMBL" id="CM043022">
    <property type="protein sequence ID" value="KAI4456376.1"/>
    <property type="molecule type" value="Genomic_DNA"/>
</dbReference>
<keyword evidence="2" id="KW-1185">Reference proteome</keyword>
<gene>
    <name evidence="1" type="ORF">MML48_8g00004973</name>
</gene>
<evidence type="ECO:0000313" key="1">
    <source>
        <dbReference type="EMBL" id="KAI4456376.1"/>
    </source>
</evidence>